<name>A0A199VYU4_ANACO</name>
<feature type="region of interest" description="Disordered" evidence="9">
    <location>
        <begin position="52"/>
        <end position="72"/>
    </location>
</feature>
<evidence type="ECO:0000313" key="12">
    <source>
        <dbReference type="Proteomes" id="UP000092600"/>
    </source>
</evidence>
<evidence type="ECO:0000256" key="5">
    <source>
        <dbReference type="ARBA" id="ARBA00022777"/>
    </source>
</evidence>
<protein>
    <recommendedName>
        <fullName evidence="1">non-specific serine/threonine protein kinase</fullName>
        <ecNumber evidence="1">2.7.11.1</ecNumber>
    </recommendedName>
</protein>
<comment type="catalytic activity">
    <reaction evidence="8">
        <text>L-seryl-[protein] + ATP = O-phospho-L-seryl-[protein] + ADP + H(+)</text>
        <dbReference type="Rhea" id="RHEA:17989"/>
        <dbReference type="Rhea" id="RHEA-COMP:9863"/>
        <dbReference type="Rhea" id="RHEA-COMP:11604"/>
        <dbReference type="ChEBI" id="CHEBI:15378"/>
        <dbReference type="ChEBI" id="CHEBI:29999"/>
        <dbReference type="ChEBI" id="CHEBI:30616"/>
        <dbReference type="ChEBI" id="CHEBI:83421"/>
        <dbReference type="ChEBI" id="CHEBI:456216"/>
        <dbReference type="EC" id="2.7.11.1"/>
    </reaction>
</comment>
<proteinExistence type="predicted"/>
<dbReference type="SUPFAM" id="SSF56112">
    <property type="entry name" value="Protein kinase-like (PK-like)"/>
    <property type="match status" value="1"/>
</dbReference>
<evidence type="ECO:0000256" key="1">
    <source>
        <dbReference type="ARBA" id="ARBA00012513"/>
    </source>
</evidence>
<evidence type="ECO:0000256" key="4">
    <source>
        <dbReference type="ARBA" id="ARBA00022741"/>
    </source>
</evidence>
<keyword evidence="2" id="KW-0723">Serine/threonine-protein kinase</keyword>
<comment type="catalytic activity">
    <reaction evidence="7">
        <text>L-threonyl-[protein] + ATP = O-phospho-L-threonyl-[protein] + ADP + H(+)</text>
        <dbReference type="Rhea" id="RHEA:46608"/>
        <dbReference type="Rhea" id="RHEA-COMP:11060"/>
        <dbReference type="Rhea" id="RHEA-COMP:11605"/>
        <dbReference type="ChEBI" id="CHEBI:15378"/>
        <dbReference type="ChEBI" id="CHEBI:30013"/>
        <dbReference type="ChEBI" id="CHEBI:30616"/>
        <dbReference type="ChEBI" id="CHEBI:61977"/>
        <dbReference type="ChEBI" id="CHEBI:456216"/>
        <dbReference type="EC" id="2.7.11.1"/>
    </reaction>
</comment>
<dbReference type="InterPro" id="IPR052239">
    <property type="entry name" value="Ser/Thr-specific_kinases"/>
</dbReference>
<dbReference type="GO" id="GO:0004674">
    <property type="term" value="F:protein serine/threonine kinase activity"/>
    <property type="evidence" value="ECO:0007669"/>
    <property type="project" value="TreeGrafter"/>
</dbReference>
<keyword evidence="6" id="KW-0067">ATP-binding</keyword>
<feature type="domain" description="Protein kinase" evidence="10">
    <location>
        <begin position="1"/>
        <end position="181"/>
    </location>
</feature>
<dbReference type="Pfam" id="PF00069">
    <property type="entry name" value="Pkinase"/>
    <property type="match status" value="1"/>
</dbReference>
<gene>
    <name evidence="11" type="ORF">ACMD2_22853</name>
</gene>
<dbReference type="PROSITE" id="PS00108">
    <property type="entry name" value="PROTEIN_KINASE_ST"/>
    <property type="match status" value="1"/>
</dbReference>
<dbReference type="Gene3D" id="1.10.510.10">
    <property type="entry name" value="Transferase(Phosphotransferase) domain 1"/>
    <property type="match status" value="1"/>
</dbReference>
<dbReference type="InterPro" id="IPR008271">
    <property type="entry name" value="Ser/Thr_kinase_AS"/>
</dbReference>
<evidence type="ECO:0000256" key="9">
    <source>
        <dbReference type="SAM" id="MobiDB-lite"/>
    </source>
</evidence>
<evidence type="ECO:0000256" key="6">
    <source>
        <dbReference type="ARBA" id="ARBA00022840"/>
    </source>
</evidence>
<reference evidence="11 12" key="1">
    <citation type="journal article" date="2016" name="DNA Res.">
        <title>The draft genome of MD-2 pineapple using hybrid error correction of long reads.</title>
        <authorList>
            <person name="Redwan R.M."/>
            <person name="Saidin A."/>
            <person name="Kumar S.V."/>
        </authorList>
    </citation>
    <scope>NUCLEOTIDE SEQUENCE [LARGE SCALE GENOMIC DNA]</scope>
    <source>
        <strain evidence="12">cv. MD2</strain>
        <tissue evidence="11">Leaf</tissue>
    </source>
</reference>
<evidence type="ECO:0000259" key="10">
    <source>
        <dbReference type="PROSITE" id="PS50011"/>
    </source>
</evidence>
<dbReference type="GO" id="GO:0005737">
    <property type="term" value="C:cytoplasm"/>
    <property type="evidence" value="ECO:0007669"/>
    <property type="project" value="TreeGrafter"/>
</dbReference>
<evidence type="ECO:0000256" key="7">
    <source>
        <dbReference type="ARBA" id="ARBA00047899"/>
    </source>
</evidence>
<keyword evidence="5 11" id="KW-0418">Kinase</keyword>
<dbReference type="GO" id="GO:0005524">
    <property type="term" value="F:ATP binding"/>
    <property type="evidence" value="ECO:0007669"/>
    <property type="project" value="InterPro"/>
</dbReference>
<dbReference type="PROSITE" id="PS50011">
    <property type="entry name" value="PROTEIN_KINASE_DOM"/>
    <property type="match status" value="1"/>
</dbReference>
<dbReference type="InterPro" id="IPR000719">
    <property type="entry name" value="Prot_kinase_dom"/>
</dbReference>
<dbReference type="PANTHER" id="PTHR45998">
    <property type="entry name" value="SERINE/THREONINE-PROTEIN KINASE 16"/>
    <property type="match status" value="1"/>
</dbReference>
<sequence>MGRSSGLNALYWAMRWGGDAWINEDRFRILKQLGEGGYSSLFIVKEIATAAGEDNSSGSGGGITGKRRRHHHTHSHGLKHLHIFDPPYAHSDVKPSNVLITHTKGQQPLTILTDFGSARPARKQIRSRSEALELQARPFSLCLLHCSAPFRAPELCDCLSHTDIEERTDVRYLGCTLYTIM</sequence>
<comment type="caution">
    <text evidence="11">The sequence shown here is derived from an EMBL/GenBank/DDBJ whole genome shotgun (WGS) entry which is preliminary data.</text>
</comment>
<keyword evidence="4" id="KW-0547">Nucleotide-binding</keyword>
<organism evidence="11 12">
    <name type="scientific">Ananas comosus</name>
    <name type="common">Pineapple</name>
    <name type="synonym">Ananas ananas</name>
    <dbReference type="NCBI Taxonomy" id="4615"/>
    <lineage>
        <taxon>Eukaryota</taxon>
        <taxon>Viridiplantae</taxon>
        <taxon>Streptophyta</taxon>
        <taxon>Embryophyta</taxon>
        <taxon>Tracheophyta</taxon>
        <taxon>Spermatophyta</taxon>
        <taxon>Magnoliopsida</taxon>
        <taxon>Liliopsida</taxon>
        <taxon>Poales</taxon>
        <taxon>Bromeliaceae</taxon>
        <taxon>Bromelioideae</taxon>
        <taxon>Ananas</taxon>
    </lineage>
</organism>
<dbReference type="PANTHER" id="PTHR45998:SF2">
    <property type="entry name" value="SERINE_THREONINE-PROTEIN KINASE 16"/>
    <property type="match status" value="1"/>
</dbReference>
<dbReference type="AlphaFoldDB" id="A0A199VYU4"/>
<accession>A0A199VYU4</accession>
<keyword evidence="3" id="KW-0808">Transferase</keyword>
<evidence type="ECO:0000256" key="8">
    <source>
        <dbReference type="ARBA" id="ARBA00048679"/>
    </source>
</evidence>
<evidence type="ECO:0000256" key="3">
    <source>
        <dbReference type="ARBA" id="ARBA00022679"/>
    </source>
</evidence>
<dbReference type="InterPro" id="IPR011009">
    <property type="entry name" value="Kinase-like_dom_sf"/>
</dbReference>
<evidence type="ECO:0000313" key="11">
    <source>
        <dbReference type="EMBL" id="OAY82174.1"/>
    </source>
</evidence>
<evidence type="ECO:0000256" key="2">
    <source>
        <dbReference type="ARBA" id="ARBA00022527"/>
    </source>
</evidence>
<dbReference type="Proteomes" id="UP000092600">
    <property type="component" value="Unassembled WGS sequence"/>
</dbReference>
<dbReference type="EC" id="2.7.11.1" evidence="1"/>
<dbReference type="EMBL" id="LSRQ01000541">
    <property type="protein sequence ID" value="OAY82174.1"/>
    <property type="molecule type" value="Genomic_DNA"/>
</dbReference>